<dbReference type="EMBL" id="KX009062">
    <property type="protein sequence ID" value="ARO45129.1"/>
    <property type="molecule type" value="Genomic_DNA"/>
</dbReference>
<protein>
    <submittedName>
        <fullName evidence="2">Uncharacterized protein</fullName>
    </submittedName>
</protein>
<geneLocation type="plasmid" evidence="3">
    <name>pUR_B4A</name>
</geneLocation>
<dbReference type="EMBL" id="KX009061">
    <property type="protein sequence ID" value="ARO45036.1"/>
    <property type="molecule type" value="Genomic_DNA"/>
</dbReference>
<dbReference type="EMBL" id="KX009060">
    <property type="protein sequence ID" value="ARO44933.1"/>
    <property type="molecule type" value="Genomic_DNA"/>
</dbReference>
<keyword evidence="2" id="KW-0614">Plasmid</keyword>
<evidence type="ECO:0000313" key="1">
    <source>
        <dbReference type="EMBL" id="ARO44933.1"/>
    </source>
</evidence>
<evidence type="ECO:0000313" key="3">
    <source>
        <dbReference type="EMBL" id="ARO45129.1"/>
    </source>
</evidence>
<geneLocation type="plasmid" evidence="1">
    <name>pUR_RT594</name>
</geneLocation>
<proteinExistence type="predicted"/>
<geneLocation type="plasmid" evidence="2">
    <name>pUR_RT652</name>
</geneLocation>
<dbReference type="AlphaFoldDB" id="A0A2P0QFA2"/>
<organism evidence="2">
    <name type="scientific">Pseudomonas syringae pv. actinidiae</name>
    <dbReference type="NCBI Taxonomy" id="103796"/>
    <lineage>
        <taxon>Bacteria</taxon>
        <taxon>Pseudomonadati</taxon>
        <taxon>Pseudomonadota</taxon>
        <taxon>Gammaproteobacteria</taxon>
        <taxon>Pseudomonadales</taxon>
        <taxon>Pseudomonadaceae</taxon>
        <taxon>Pseudomonas</taxon>
        <taxon>Pseudomonas syringae</taxon>
    </lineage>
</organism>
<accession>A0A2P0QFA2</accession>
<reference evidence="2" key="1">
    <citation type="submission" date="2016-03" db="EMBL/GenBank/DDBJ databases">
        <title>The evolution of Pseudomonas syringae pv. actinidiae in New Zealand.</title>
        <authorList>
            <person name="Taiaroa G."/>
            <person name="Poulter R.T.M."/>
            <person name="Lamont I."/>
            <person name="Stockwell P."/>
            <person name="Butler M.I."/>
        </authorList>
    </citation>
    <scope>NUCLEOTIDE SEQUENCE</scope>
    <source>
        <strain evidence="3">B4A</strain>
        <strain evidence="1">RT594</strain>
        <strain evidence="2">RT652</strain>
        <plasmid evidence="3">pUR_B4A</plasmid>
        <plasmid evidence="1">pUR_RT594</plasmid>
        <plasmid evidence="2">pUR_RT652</plasmid>
    </source>
</reference>
<sequence length="69" mass="7529">MTSYHVLNENTLCYLQDGAGLYGVLAGKPQHGGHDWINGPVVVSSLDKLRPATLEDFNFYRVCPAGHIA</sequence>
<name>A0A2P0QFA2_PSESF</name>
<dbReference type="RefSeq" id="WP_074321294.1">
    <property type="nucleotide sequence ID" value="NZ_CP017011.1"/>
</dbReference>
<evidence type="ECO:0000313" key="2">
    <source>
        <dbReference type="EMBL" id="ARO45036.1"/>
    </source>
</evidence>